<evidence type="ECO:0000256" key="7">
    <source>
        <dbReference type="ARBA" id="ARBA00023157"/>
    </source>
</evidence>
<dbReference type="EMBL" id="JH793500">
    <property type="protein sequence ID" value="ELQ38257.1"/>
    <property type="molecule type" value="Genomic_DNA"/>
</dbReference>
<dbReference type="PANTHER" id="PTHR12645">
    <property type="entry name" value="ALR/ERV"/>
    <property type="match status" value="1"/>
</dbReference>
<name>A0AA97PKT2_PYRO3</name>
<keyword evidence="3 9" id="KW-0285">Flavoprotein</keyword>
<dbReference type="FunFam" id="1.20.120.310:FF:000003">
    <property type="entry name" value="Sulfhydryl oxidase"/>
    <property type="match status" value="1"/>
</dbReference>
<accession>A0AA97PKT2</accession>
<dbReference type="GO" id="GO:0003723">
    <property type="term" value="F:RNA binding"/>
    <property type="evidence" value="ECO:0007669"/>
    <property type="project" value="UniProtKB-UniRule"/>
</dbReference>
<evidence type="ECO:0000259" key="11">
    <source>
        <dbReference type="PROSITE" id="PS51165"/>
    </source>
</evidence>
<dbReference type="Proteomes" id="UP000011086">
    <property type="component" value="Unassembled WGS sequence"/>
</dbReference>
<feature type="region of interest" description="Disordered" evidence="10">
    <location>
        <begin position="388"/>
        <end position="407"/>
    </location>
</feature>
<dbReference type="Pfam" id="PF02926">
    <property type="entry name" value="THUMP"/>
    <property type="match status" value="1"/>
</dbReference>
<feature type="domain" description="ERV/ALR sulfhydryl oxidase" evidence="12">
    <location>
        <begin position="79"/>
        <end position="179"/>
    </location>
</feature>
<evidence type="ECO:0000256" key="3">
    <source>
        <dbReference type="ARBA" id="ARBA00022630"/>
    </source>
</evidence>
<comment type="catalytic activity">
    <reaction evidence="9">
        <text>2 R'C(R)SH + O2 = R'C(R)S-S(R)CR' + H2O2</text>
        <dbReference type="Rhea" id="RHEA:17357"/>
        <dbReference type="ChEBI" id="CHEBI:15379"/>
        <dbReference type="ChEBI" id="CHEBI:16240"/>
        <dbReference type="ChEBI" id="CHEBI:16520"/>
        <dbReference type="ChEBI" id="CHEBI:17412"/>
        <dbReference type="EC" id="1.8.3.2"/>
    </reaction>
</comment>
<dbReference type="PROSITE" id="PS51165">
    <property type="entry name" value="THUMP"/>
    <property type="match status" value="1"/>
</dbReference>
<dbReference type="Gene3D" id="1.20.120.310">
    <property type="entry name" value="ERV/ALR sulfhydryl oxidase domain"/>
    <property type="match status" value="1"/>
</dbReference>
<dbReference type="SUPFAM" id="SSF143437">
    <property type="entry name" value="THUMP domain-like"/>
    <property type="match status" value="1"/>
</dbReference>
<dbReference type="GO" id="GO:0050660">
    <property type="term" value="F:flavin adenine dinucleotide binding"/>
    <property type="evidence" value="ECO:0007669"/>
    <property type="project" value="TreeGrafter"/>
</dbReference>
<dbReference type="InterPro" id="IPR039799">
    <property type="entry name" value="ALR/ERV"/>
</dbReference>
<dbReference type="InterPro" id="IPR004114">
    <property type="entry name" value="THUMP_dom"/>
</dbReference>
<keyword evidence="8" id="KW-0694">RNA-binding</keyword>
<dbReference type="Gene3D" id="3.30.2300.10">
    <property type="entry name" value="THUMP superfamily"/>
    <property type="match status" value="1"/>
</dbReference>
<evidence type="ECO:0000259" key="12">
    <source>
        <dbReference type="PROSITE" id="PS51324"/>
    </source>
</evidence>
<comment type="cofactor">
    <cofactor evidence="1 9">
        <name>FAD</name>
        <dbReference type="ChEBI" id="CHEBI:57692"/>
    </cofactor>
</comment>
<feature type="region of interest" description="Disordered" evidence="10">
    <location>
        <begin position="190"/>
        <end position="226"/>
    </location>
</feature>
<keyword evidence="6" id="KW-0496">Mitochondrion</keyword>
<dbReference type="GO" id="GO:0005758">
    <property type="term" value="C:mitochondrial intermembrane space"/>
    <property type="evidence" value="ECO:0007669"/>
    <property type="project" value="UniProtKB-SubCell"/>
</dbReference>
<dbReference type="GO" id="GO:0006400">
    <property type="term" value="P:tRNA modification"/>
    <property type="evidence" value="ECO:0007669"/>
    <property type="project" value="InterPro"/>
</dbReference>
<dbReference type="Gene3D" id="4.10.320.60">
    <property type="match status" value="1"/>
</dbReference>
<keyword evidence="7" id="KW-1015">Disulfide bond</keyword>
<feature type="domain" description="THUMP" evidence="11">
    <location>
        <begin position="380"/>
        <end position="485"/>
    </location>
</feature>
<dbReference type="AlphaFoldDB" id="A0AA97PKT2"/>
<evidence type="ECO:0000313" key="13">
    <source>
        <dbReference type="EMBL" id="ELQ38257.1"/>
    </source>
</evidence>
<evidence type="ECO:0000256" key="9">
    <source>
        <dbReference type="RuleBase" id="RU371123"/>
    </source>
</evidence>
<reference evidence="13" key="1">
    <citation type="journal article" date="2012" name="PLoS Genet.">
        <title>Comparative analysis of the genomes of two field isolates of the rice blast fungus Magnaporthe oryzae.</title>
        <authorList>
            <person name="Xue M."/>
            <person name="Yang J."/>
            <person name="Li Z."/>
            <person name="Hu S."/>
            <person name="Yao N."/>
            <person name="Dean R.A."/>
            <person name="Zhao W."/>
            <person name="Shen M."/>
            <person name="Zhang H."/>
            <person name="Li C."/>
            <person name="Liu L."/>
            <person name="Cao L."/>
            <person name="Xu X."/>
            <person name="Xing Y."/>
            <person name="Hsiang T."/>
            <person name="Zhang Z."/>
            <person name="Xu J.R."/>
            <person name="Peng Y.L."/>
        </authorList>
    </citation>
    <scope>NUCLEOTIDE SEQUENCE</scope>
    <source>
        <strain evidence="13">Y34</strain>
    </source>
</reference>
<evidence type="ECO:0000256" key="6">
    <source>
        <dbReference type="ARBA" id="ARBA00023128"/>
    </source>
</evidence>
<evidence type="ECO:0000256" key="10">
    <source>
        <dbReference type="SAM" id="MobiDB-lite"/>
    </source>
</evidence>
<comment type="subcellular location">
    <subcellularLocation>
        <location evidence="2">Mitochondrion intermembrane space</location>
    </subcellularLocation>
</comment>
<evidence type="ECO:0000256" key="5">
    <source>
        <dbReference type="ARBA" id="ARBA00023002"/>
    </source>
</evidence>
<dbReference type="GO" id="GO:0016971">
    <property type="term" value="F:flavin-dependent sulfhydryl oxidase activity"/>
    <property type="evidence" value="ECO:0007669"/>
    <property type="project" value="InterPro"/>
</dbReference>
<evidence type="ECO:0000256" key="8">
    <source>
        <dbReference type="PROSITE-ProRule" id="PRU00529"/>
    </source>
</evidence>
<sequence length="523" mass="58145">MAGDSSEPEPKSQSQQSTTAGAVESGPANTTTPIKLANGVVLGKDGKPCRTCTSMKDWAAQSKSLLKTPAAQARPPRDCPADVETLGRGTWTLLHTIAAQYPERPTQTEQSDLAGFMRLFSKLYPCWVCADDFREYIKRDPVRVRTRDEFGNWLCNAHNDVNKKLGKPVFDCNLWDQRWRTGWKDGSVWKMADTKRKNGPGASDANSSKRRKQGGNGGKWQTSHQKTKIDGRVAIELGDVGVWVTCARNQEAKAAREVEQLFDEYVEKLYGIKPPGEDDDGSDNNGDIEASIQKELTTLKPTQAQGSERVFTIVRQAVDCLLFVKTKTPIEPVEFVHRICLDTKASSGLAARRFRYLNRFTPITLMGRASDKGFVEVCQKVLPQHFQMSEGSQDAKEGDAAADDETKVQIPEEAKKKASEQATPPECTYAIRLSTRNQCPLKRDDVIKGIASLVDDQRHKVNLTKPDKVILVDMFQNLYGMSVVDGDWDDLKRFNISEIYSAAAKLAKEDSLGHPNGSKEDQK</sequence>
<dbReference type="EC" id="1.8.3.2" evidence="9"/>
<keyword evidence="4 9" id="KW-0274">FAD</keyword>
<gene>
    <name evidence="13" type="ORF">OOU_Y34scaffold00548g73</name>
</gene>
<dbReference type="InterPro" id="IPR040183">
    <property type="entry name" value="THUMPD1-like"/>
</dbReference>
<dbReference type="InterPro" id="IPR036774">
    <property type="entry name" value="ERV/ALR_sulphydryl_oxid_sf"/>
</dbReference>
<dbReference type="PANTHER" id="PTHR12645:SF0">
    <property type="entry name" value="FAD-LINKED SULFHYDRYL OXIDASE ALR"/>
    <property type="match status" value="1"/>
</dbReference>
<evidence type="ECO:0000256" key="1">
    <source>
        <dbReference type="ARBA" id="ARBA00001974"/>
    </source>
</evidence>
<feature type="region of interest" description="Disordered" evidence="10">
    <location>
        <begin position="1"/>
        <end position="37"/>
    </location>
</feature>
<proteinExistence type="predicted"/>
<dbReference type="InterPro" id="IPR017905">
    <property type="entry name" value="ERV/ALR_sulphydryl_oxidase"/>
</dbReference>
<evidence type="ECO:0000256" key="4">
    <source>
        <dbReference type="ARBA" id="ARBA00022827"/>
    </source>
</evidence>
<dbReference type="Pfam" id="PF04777">
    <property type="entry name" value="Evr1_Alr"/>
    <property type="match status" value="1"/>
</dbReference>
<dbReference type="CDD" id="cd11717">
    <property type="entry name" value="THUMP_THUMPD1_like"/>
    <property type="match status" value="1"/>
</dbReference>
<protein>
    <recommendedName>
        <fullName evidence="9">Sulfhydryl oxidase</fullName>
        <ecNumber evidence="9">1.8.3.2</ecNumber>
    </recommendedName>
</protein>
<dbReference type="PROSITE" id="PS51324">
    <property type="entry name" value="ERV_ALR"/>
    <property type="match status" value="1"/>
</dbReference>
<feature type="compositionally biased region" description="Basic and acidic residues" evidence="10">
    <location>
        <begin position="393"/>
        <end position="407"/>
    </location>
</feature>
<dbReference type="SUPFAM" id="SSF69000">
    <property type="entry name" value="FAD-dependent thiol oxidase"/>
    <property type="match status" value="1"/>
</dbReference>
<dbReference type="FunFam" id="4.10.320.60:FF:000002">
    <property type="entry name" value="Sulfhydryl oxidase"/>
    <property type="match status" value="1"/>
</dbReference>
<organism evidence="13">
    <name type="scientific">Pyricularia oryzae (strain Y34)</name>
    <name type="common">Rice blast fungus</name>
    <name type="synonym">Magnaporthe oryzae</name>
    <dbReference type="NCBI Taxonomy" id="1143189"/>
    <lineage>
        <taxon>Eukaryota</taxon>
        <taxon>Fungi</taxon>
        <taxon>Dikarya</taxon>
        <taxon>Ascomycota</taxon>
        <taxon>Pezizomycotina</taxon>
        <taxon>Sordariomycetes</taxon>
        <taxon>Sordariomycetidae</taxon>
        <taxon>Magnaporthales</taxon>
        <taxon>Pyriculariaceae</taxon>
        <taxon>Pyricularia</taxon>
    </lineage>
</organism>
<evidence type="ECO:0000256" key="2">
    <source>
        <dbReference type="ARBA" id="ARBA00004569"/>
    </source>
</evidence>
<keyword evidence="5 9" id="KW-0560">Oxidoreductase</keyword>